<dbReference type="EMBL" id="BAABAU010000003">
    <property type="protein sequence ID" value="GAA4266879.1"/>
    <property type="molecule type" value="Genomic_DNA"/>
</dbReference>
<dbReference type="SUPFAM" id="SSF53474">
    <property type="entry name" value="alpha/beta-Hydrolases"/>
    <property type="match status" value="1"/>
</dbReference>
<proteinExistence type="predicted"/>
<feature type="compositionally biased region" description="Low complexity" evidence="1">
    <location>
        <begin position="32"/>
        <end position="42"/>
    </location>
</feature>
<dbReference type="Proteomes" id="UP001501594">
    <property type="component" value="Unassembled WGS sequence"/>
</dbReference>
<dbReference type="NCBIfam" id="NF047580">
    <property type="entry name" value="BPSS1187_fam"/>
    <property type="match status" value="1"/>
</dbReference>
<keyword evidence="3" id="KW-1185">Reference proteome</keyword>
<reference evidence="3" key="1">
    <citation type="journal article" date="2019" name="Int. J. Syst. Evol. Microbiol.">
        <title>The Global Catalogue of Microorganisms (GCM) 10K type strain sequencing project: providing services to taxonomists for standard genome sequencing and annotation.</title>
        <authorList>
            <consortium name="The Broad Institute Genomics Platform"/>
            <consortium name="The Broad Institute Genome Sequencing Center for Infectious Disease"/>
            <person name="Wu L."/>
            <person name="Ma J."/>
        </authorList>
    </citation>
    <scope>NUCLEOTIDE SEQUENCE [LARGE SCALE GENOMIC DNA]</scope>
    <source>
        <strain evidence="3">JCM 17442</strain>
    </source>
</reference>
<evidence type="ECO:0000313" key="3">
    <source>
        <dbReference type="Proteomes" id="UP001501594"/>
    </source>
</evidence>
<gene>
    <name evidence="2" type="ORF">GCM10022256_24910</name>
</gene>
<dbReference type="RefSeq" id="WP_344796649.1">
    <property type="nucleotide sequence ID" value="NZ_BAABAU010000003.1"/>
</dbReference>
<accession>A0ABP8E4C1</accession>
<sequence length="388" mass="42227">MKFRRWPHGLAALIALCIAVLVLVSVETGSVTRPTAATTTRPLPGLSPTEPPVPGSRGGAGREGEGHQAATGGSGVVAGGTDPASRDLTMNPFNFRLGLINGTVVKPDARDWAARTVETGPLLLFLPATGHVPNNYRKFLTVAAEQGYHVLGLDFWNQGKSVAKTCGVDARCYTEVQRNRFNGYGPSRFSKVDEANSVLARLHAALDYLVKHDPDGGWDQYTTDESIHWNRIVVAGHSQGGGEAAYIAHRTRVLGQLTFASPIITDEDTRASWLRQKGKTPTSVMYGFDDRDDIYYPRIEASWRELGMGRHPLTARVPVPSATTAKTVHTLVTTADIGDPHLSHLRTITDLTPMTSKGRPLFLPVWEWMLRAVYPTPSADEKGVSRAE</sequence>
<organism evidence="2 3">
    <name type="scientific">Frondihabitans peucedani</name>
    <dbReference type="NCBI Taxonomy" id="598626"/>
    <lineage>
        <taxon>Bacteria</taxon>
        <taxon>Bacillati</taxon>
        <taxon>Actinomycetota</taxon>
        <taxon>Actinomycetes</taxon>
        <taxon>Micrococcales</taxon>
        <taxon>Microbacteriaceae</taxon>
        <taxon>Frondihabitans</taxon>
    </lineage>
</organism>
<dbReference type="Gene3D" id="3.40.50.1820">
    <property type="entry name" value="alpha/beta hydrolase"/>
    <property type="match status" value="1"/>
</dbReference>
<protein>
    <recommendedName>
        <fullName evidence="4">Alpha/beta hydrolase family protein</fullName>
    </recommendedName>
</protein>
<dbReference type="InterPro" id="IPR058180">
    <property type="entry name" value="BPSS1187-like"/>
</dbReference>
<evidence type="ECO:0000256" key="1">
    <source>
        <dbReference type="SAM" id="MobiDB-lite"/>
    </source>
</evidence>
<evidence type="ECO:0000313" key="2">
    <source>
        <dbReference type="EMBL" id="GAA4266879.1"/>
    </source>
</evidence>
<name>A0ABP8E4C1_9MICO</name>
<evidence type="ECO:0008006" key="4">
    <source>
        <dbReference type="Google" id="ProtNLM"/>
    </source>
</evidence>
<feature type="region of interest" description="Disordered" evidence="1">
    <location>
        <begin position="32"/>
        <end position="83"/>
    </location>
</feature>
<dbReference type="InterPro" id="IPR029058">
    <property type="entry name" value="AB_hydrolase_fold"/>
</dbReference>
<comment type="caution">
    <text evidence="2">The sequence shown here is derived from an EMBL/GenBank/DDBJ whole genome shotgun (WGS) entry which is preliminary data.</text>
</comment>